<evidence type="ECO:0000313" key="6">
    <source>
        <dbReference type="EMBL" id="CAB4182681.1"/>
    </source>
</evidence>
<evidence type="ECO:0000313" key="7">
    <source>
        <dbReference type="EMBL" id="CAB4197373.1"/>
    </source>
</evidence>
<feature type="compositionally biased region" description="Polar residues" evidence="2">
    <location>
        <begin position="235"/>
        <end position="244"/>
    </location>
</feature>
<dbReference type="EMBL" id="LR797044">
    <property type="protein sequence ID" value="CAB4182681.1"/>
    <property type="molecule type" value="Genomic_DNA"/>
</dbReference>
<protein>
    <recommendedName>
        <fullName evidence="9">Large polyvalent protein associated domain-containing protein</fullName>
    </recommendedName>
</protein>
<reference evidence="7" key="1">
    <citation type="submission" date="2020-05" db="EMBL/GenBank/DDBJ databases">
        <authorList>
            <person name="Chiriac C."/>
            <person name="Salcher M."/>
            <person name="Ghai R."/>
            <person name="Kavagutti S V."/>
        </authorList>
    </citation>
    <scope>NUCLEOTIDE SEQUENCE</scope>
</reference>
<evidence type="ECO:0008006" key="9">
    <source>
        <dbReference type="Google" id="ProtNLM"/>
    </source>
</evidence>
<gene>
    <name evidence="6" type="ORF">UFOVP1078_18</name>
    <name evidence="7" type="ORF">UFOVP1317_8</name>
    <name evidence="8" type="ORF">UFOVP1429_3</name>
    <name evidence="3" type="ORF">UFOVP289_29</name>
    <name evidence="4" type="ORF">UFOVP547_18</name>
    <name evidence="5" type="ORF">UFOVP900_51</name>
</gene>
<dbReference type="EMBL" id="LR796302">
    <property type="protein sequence ID" value="CAB4135452.1"/>
    <property type="molecule type" value="Genomic_DNA"/>
</dbReference>
<evidence type="ECO:0000313" key="4">
    <source>
        <dbReference type="EMBL" id="CAB4149956.1"/>
    </source>
</evidence>
<feature type="compositionally biased region" description="Basic and acidic residues" evidence="2">
    <location>
        <begin position="1445"/>
        <end position="1476"/>
    </location>
</feature>
<evidence type="ECO:0000313" key="5">
    <source>
        <dbReference type="EMBL" id="CAB4170122.1"/>
    </source>
</evidence>
<sequence length="1476" mass="160851">MAIRALDDDSETPVPKLPSTFRFLGDVSSGNSVPSNKDEGAVVAGVRGAAEGVVPGFAGLAGFGAGMKAAAPMAARASAMVPGIGVPGLATKALVGGAVAITGGLAGAFGASSGAAWVQDKLYALADPEGYKKSQLAKQQYPTASAVGSVVGGLAGMSPKTIPEVAGKFFTKPSVQRGTSAALTGAMDVGVQAATEDKIDWTRAAASAAGGFAAPGFNPAGRAAYNLGERLATRKPTTTVSSDVPPSEDTTKPPTSAETDVSKRIEANLREAELSTSSGKRLKEAAFMDTETGGYIPQGKSHDEMLKTDPKLIQGFLTEDNSFVTREEAAIIAKEQHADKLVEEIDPKQGLRSSNFGPERLDALKPKEELKSASEQLGLRTDTRKNFYEDLDNKESRLAMLTQEMENRVDSMSIEEQFAANKEINALEKNIEEARKDAPAFESKGQKQRRIESIPPEQRTLKEEQDLYALKQLGKHDSRNLDWEDTQDLLRGAKTATEALQRIIDGGHASWPLLKLSRLLIKNQNLADAKIILDENSKPFPNGKPDEFIVGEYDPVDHAISMFKDGNIQTFLHENIHAAVYVLQRMGTHPSAIALKKLYEDYKSTVSKQTQEDVYGLADELEFLAEAFSNPEFQKLLSTRYMLNNPSKTMWQGFKDIVKASLGIKKENQAASALDQVLDHGAVLLEEGFVLSKRTPTTGSKPVPSKGTAAPTPAVDPTRYDPRKVTDEADLKAKGKELYASKGVDAAREFFTGYEKYKETWLNPVKEVEDFVEMNINNKMADERIVINNSNDLKALLPDAAAREQVAIAIDAKKTDTLTGAAKEAADKYNGLMKDIGERALKEGVVKGLLENYVTHIVNWADMPKGALETFLNEAFRIRLPSDGPTTVLGKEMAPESRFGIERKIETFAQLDRVLGDINRRIALAGKDFKLEVKTKDIAEIYKEYASSMEKAIENKKLIDSILSIRNPNGESLVRRVTAEEPLPYGWQMINDRQFAGYAVQQDLAPALKFAFEAQGNKVLNAIYSVSQVTKRLNVIGSLFHAKSLMEVLSSAHTPIITPIKEVALGITDKLLGTEYSGIRKAINEFEKGGLGSSVDKWQRGGLVLEVPSDVSKGIISATGKFADSMISKFGPKTRILESALSATEKYTLGVFDKITWDYLHTGGKLMTAEAYLSKARENAAKEGKPFDETAARKEIVSFVNKSFGGLNWFQEARPSRTPSGAPEQANNIVSQTYKKFSDQMAMAAYSPEGRKGLQILLFAPDWTISTIKAFTAALPKELNPTKWHPIEGIKGMATPSTKADYARLYQFKTALTYLTLINGINLAVSGRNVWENKDPTRIEYPDGTSMQAMKHAMEPYHWISDPDKTLTNKLGFVPKAVAVGVTGLEYASPYAPKMLDPSAVNRAKAIASMALPFQASAAISAPKGEGVNRALLGTIGLPVYGQTKEQRKENNAERAKQKREIIKGYKQKERESGRQ</sequence>
<keyword evidence="1" id="KW-0175">Coiled coil</keyword>
<dbReference type="EMBL" id="LR797261">
    <property type="protein sequence ID" value="CAB4197373.1"/>
    <property type="molecule type" value="Genomic_DNA"/>
</dbReference>
<accession>A0A6J5RIZ4</accession>
<feature type="region of interest" description="Disordered" evidence="2">
    <location>
        <begin position="695"/>
        <end position="722"/>
    </location>
</feature>
<feature type="region of interest" description="Disordered" evidence="2">
    <location>
        <begin position="231"/>
        <end position="261"/>
    </location>
</feature>
<dbReference type="EMBL" id="LR796855">
    <property type="protein sequence ID" value="CAB4170122.1"/>
    <property type="molecule type" value="Genomic_DNA"/>
</dbReference>
<dbReference type="EMBL" id="LR797373">
    <property type="protein sequence ID" value="CAB4210281.1"/>
    <property type="molecule type" value="Genomic_DNA"/>
</dbReference>
<evidence type="ECO:0000256" key="2">
    <source>
        <dbReference type="SAM" id="MobiDB-lite"/>
    </source>
</evidence>
<feature type="coiled-coil region" evidence="1">
    <location>
        <begin position="384"/>
        <end position="444"/>
    </location>
</feature>
<feature type="region of interest" description="Disordered" evidence="2">
    <location>
        <begin position="1444"/>
        <end position="1476"/>
    </location>
</feature>
<organism evidence="7">
    <name type="scientific">uncultured Caudovirales phage</name>
    <dbReference type="NCBI Taxonomy" id="2100421"/>
    <lineage>
        <taxon>Viruses</taxon>
        <taxon>Duplodnaviria</taxon>
        <taxon>Heunggongvirae</taxon>
        <taxon>Uroviricota</taxon>
        <taxon>Caudoviricetes</taxon>
        <taxon>Peduoviridae</taxon>
        <taxon>Maltschvirus</taxon>
        <taxon>Maltschvirus maltsch</taxon>
    </lineage>
</organism>
<evidence type="ECO:0000313" key="8">
    <source>
        <dbReference type="EMBL" id="CAB4210281.1"/>
    </source>
</evidence>
<proteinExistence type="predicted"/>
<name>A0A6J5RIZ4_9CAUD</name>
<dbReference type="EMBL" id="LR796533">
    <property type="protein sequence ID" value="CAB4149956.1"/>
    <property type="molecule type" value="Genomic_DNA"/>
</dbReference>
<evidence type="ECO:0000313" key="3">
    <source>
        <dbReference type="EMBL" id="CAB4135452.1"/>
    </source>
</evidence>
<evidence type="ECO:0000256" key="1">
    <source>
        <dbReference type="SAM" id="Coils"/>
    </source>
</evidence>